<evidence type="ECO:0000313" key="2">
    <source>
        <dbReference type="Proteomes" id="UP000005038"/>
    </source>
</evidence>
<accession>H5TRU1</accession>
<proteinExistence type="predicted"/>
<reference evidence="1" key="1">
    <citation type="submission" date="2012-02" db="EMBL/GenBank/DDBJ databases">
        <title>Whole genome shotgun sequence of Gordonia otitidis NBRC 100426.</title>
        <authorList>
            <person name="Yoshida I."/>
            <person name="Hosoyama A."/>
            <person name="Tsuchikane K."/>
            <person name="Katsumata H."/>
            <person name="Yamazaki S."/>
            <person name="Fujita N."/>
        </authorList>
    </citation>
    <scope>NUCLEOTIDE SEQUENCE [LARGE SCALE GENOMIC DNA]</scope>
    <source>
        <strain evidence="1">NBRC 100426</strain>
    </source>
</reference>
<dbReference type="AlphaFoldDB" id="H5TRU1"/>
<sequence length="73" mass="8178">MTTDPRFPFPLGATLESAGRRYTLRSYTRAEPGGFNMVVGRVNPDRPEQQFPVGETIPSNQFDQFTLIDSNGQ</sequence>
<gene>
    <name evidence="1" type="ORF">GOOTI_202_00550</name>
</gene>
<keyword evidence="2" id="KW-1185">Reference proteome</keyword>
<name>H5TRU1_GORO1</name>
<protein>
    <submittedName>
        <fullName evidence="1">Uncharacterized protein</fullName>
    </submittedName>
</protein>
<evidence type="ECO:0000313" key="1">
    <source>
        <dbReference type="EMBL" id="GAB36199.1"/>
    </source>
</evidence>
<dbReference type="RefSeq" id="WP_007240383.1">
    <property type="nucleotide sequence ID" value="NZ_BAFB01000202.1"/>
</dbReference>
<dbReference type="STRING" id="1108044.GOOTI_202_00550"/>
<dbReference type="Proteomes" id="UP000005038">
    <property type="component" value="Unassembled WGS sequence"/>
</dbReference>
<organism evidence="1 2">
    <name type="scientific">Gordonia otitidis (strain DSM 44809 / CCUG 52243 / JCM 12355 / NBRC 100426 / IFM 10032)</name>
    <dbReference type="NCBI Taxonomy" id="1108044"/>
    <lineage>
        <taxon>Bacteria</taxon>
        <taxon>Bacillati</taxon>
        <taxon>Actinomycetota</taxon>
        <taxon>Actinomycetes</taxon>
        <taxon>Mycobacteriales</taxon>
        <taxon>Gordoniaceae</taxon>
        <taxon>Gordonia</taxon>
    </lineage>
</organism>
<comment type="caution">
    <text evidence="1">The sequence shown here is derived from an EMBL/GenBank/DDBJ whole genome shotgun (WGS) entry which is preliminary data.</text>
</comment>
<dbReference type="EMBL" id="BAFB01000202">
    <property type="protein sequence ID" value="GAB36199.1"/>
    <property type="molecule type" value="Genomic_DNA"/>
</dbReference>